<dbReference type="OrthoDB" id="786283at2759"/>
<proteinExistence type="predicted"/>
<gene>
    <name evidence="1" type="ORF">H5410_050569</name>
</gene>
<sequence length="107" mass="12434">MGNRWIDCVKLEVVGTKGGMIVIWDKRRWVKVDSLQGCHTTNYMLENPFKSFRWCCTCIYGTHTNLEKDEIWNELLGVRGLWDNQWVIGGDFSVCIFDSIAQGDQEQ</sequence>
<keyword evidence="2" id="KW-1185">Reference proteome</keyword>
<comment type="caution">
    <text evidence="1">The sequence shown here is derived from an EMBL/GenBank/DDBJ whole genome shotgun (WGS) entry which is preliminary data.</text>
</comment>
<accession>A0A9J5WYA1</accession>
<organism evidence="1 2">
    <name type="scientific">Solanum commersonii</name>
    <name type="common">Commerson's wild potato</name>
    <name type="synonym">Commerson's nightshade</name>
    <dbReference type="NCBI Taxonomy" id="4109"/>
    <lineage>
        <taxon>Eukaryota</taxon>
        <taxon>Viridiplantae</taxon>
        <taxon>Streptophyta</taxon>
        <taxon>Embryophyta</taxon>
        <taxon>Tracheophyta</taxon>
        <taxon>Spermatophyta</taxon>
        <taxon>Magnoliopsida</taxon>
        <taxon>eudicotyledons</taxon>
        <taxon>Gunneridae</taxon>
        <taxon>Pentapetalae</taxon>
        <taxon>asterids</taxon>
        <taxon>lamiids</taxon>
        <taxon>Solanales</taxon>
        <taxon>Solanaceae</taxon>
        <taxon>Solanoideae</taxon>
        <taxon>Solaneae</taxon>
        <taxon>Solanum</taxon>
    </lineage>
</organism>
<dbReference type="EMBL" id="JACXVP010000010">
    <property type="protein sequence ID" value="KAG5579942.1"/>
    <property type="molecule type" value="Genomic_DNA"/>
</dbReference>
<evidence type="ECO:0000313" key="2">
    <source>
        <dbReference type="Proteomes" id="UP000824120"/>
    </source>
</evidence>
<reference evidence="1 2" key="1">
    <citation type="submission" date="2020-09" db="EMBL/GenBank/DDBJ databases">
        <title>De no assembly of potato wild relative species, Solanum commersonii.</title>
        <authorList>
            <person name="Cho K."/>
        </authorList>
    </citation>
    <scope>NUCLEOTIDE SEQUENCE [LARGE SCALE GENOMIC DNA]</scope>
    <source>
        <strain evidence="1">LZ3.2</strain>
        <tissue evidence="1">Leaf</tissue>
    </source>
</reference>
<name>A0A9J5WYA1_SOLCO</name>
<dbReference type="AlphaFoldDB" id="A0A9J5WYA1"/>
<evidence type="ECO:0000313" key="1">
    <source>
        <dbReference type="EMBL" id="KAG5579942.1"/>
    </source>
</evidence>
<protein>
    <submittedName>
        <fullName evidence="1">Uncharacterized protein</fullName>
    </submittedName>
</protein>
<dbReference type="Proteomes" id="UP000824120">
    <property type="component" value="Chromosome 10"/>
</dbReference>